<protein>
    <submittedName>
        <fullName evidence="1">Uncharacterized protein</fullName>
    </submittedName>
</protein>
<sequence length="65" mass="7048">ILYSKSSDKYQNVYCLLHLPIEGTLLDNHIIINKADGIDLMVRYLGSSAAAADDEVTQTGCSCSV</sequence>
<organism evidence="1 2">
    <name type="scientific">Trifolium pratense</name>
    <name type="common">Red clover</name>
    <dbReference type="NCBI Taxonomy" id="57577"/>
    <lineage>
        <taxon>Eukaryota</taxon>
        <taxon>Viridiplantae</taxon>
        <taxon>Streptophyta</taxon>
        <taxon>Embryophyta</taxon>
        <taxon>Tracheophyta</taxon>
        <taxon>Spermatophyta</taxon>
        <taxon>Magnoliopsida</taxon>
        <taxon>eudicotyledons</taxon>
        <taxon>Gunneridae</taxon>
        <taxon>Pentapetalae</taxon>
        <taxon>rosids</taxon>
        <taxon>fabids</taxon>
        <taxon>Fabales</taxon>
        <taxon>Fabaceae</taxon>
        <taxon>Papilionoideae</taxon>
        <taxon>50 kb inversion clade</taxon>
        <taxon>NPAAA clade</taxon>
        <taxon>Hologalegina</taxon>
        <taxon>IRL clade</taxon>
        <taxon>Trifolieae</taxon>
        <taxon>Trifolium</taxon>
    </lineage>
</organism>
<dbReference type="Proteomes" id="UP000236291">
    <property type="component" value="Unassembled WGS sequence"/>
</dbReference>
<accession>A0A2K3KVT5</accession>
<evidence type="ECO:0000313" key="2">
    <source>
        <dbReference type="Proteomes" id="UP000236291"/>
    </source>
</evidence>
<proteinExistence type="predicted"/>
<dbReference type="EMBL" id="ASHM01113005">
    <property type="protein sequence ID" value="PNX70388.1"/>
    <property type="molecule type" value="Genomic_DNA"/>
</dbReference>
<reference evidence="1 2" key="1">
    <citation type="journal article" date="2014" name="Am. J. Bot.">
        <title>Genome assembly and annotation for red clover (Trifolium pratense; Fabaceae).</title>
        <authorList>
            <person name="Istvanek J."/>
            <person name="Jaros M."/>
            <person name="Krenek A."/>
            <person name="Repkova J."/>
        </authorList>
    </citation>
    <scope>NUCLEOTIDE SEQUENCE [LARGE SCALE GENOMIC DNA]</scope>
    <source>
        <strain evidence="2">cv. Tatra</strain>
        <tissue evidence="1">Young leaves</tissue>
    </source>
</reference>
<reference evidence="1 2" key="2">
    <citation type="journal article" date="2017" name="Front. Plant Sci.">
        <title>Gene Classification and Mining of Molecular Markers Useful in Red Clover (Trifolium pratense) Breeding.</title>
        <authorList>
            <person name="Istvanek J."/>
            <person name="Dluhosova J."/>
            <person name="Dluhos P."/>
            <person name="Patkova L."/>
            <person name="Nedelnik J."/>
            <person name="Repkova J."/>
        </authorList>
    </citation>
    <scope>NUCLEOTIDE SEQUENCE [LARGE SCALE GENOMIC DNA]</scope>
    <source>
        <strain evidence="2">cv. Tatra</strain>
        <tissue evidence="1">Young leaves</tissue>
    </source>
</reference>
<gene>
    <name evidence="1" type="ORF">L195_g057343</name>
</gene>
<feature type="non-terminal residue" evidence="1">
    <location>
        <position position="1"/>
    </location>
</feature>
<name>A0A2K3KVT5_TRIPR</name>
<evidence type="ECO:0000313" key="1">
    <source>
        <dbReference type="EMBL" id="PNX70388.1"/>
    </source>
</evidence>
<dbReference type="AlphaFoldDB" id="A0A2K3KVT5"/>
<comment type="caution">
    <text evidence="1">The sequence shown here is derived from an EMBL/GenBank/DDBJ whole genome shotgun (WGS) entry which is preliminary data.</text>
</comment>